<name>A0ABX4BUG6_FLAFR</name>
<sequence length="80" mass="9622">MRSKTIHKRKLFLWFEYSFWVGLKFYAAKVSSKNLFSKLFLIILNKNSDLYFQNLFTKQNLKPIFCLSLIFKNKSSSKDE</sequence>
<proteinExistence type="predicted"/>
<comment type="caution">
    <text evidence="1">The sequence shown here is derived from an EMBL/GenBank/DDBJ whole genome shotgun (WGS) entry which is preliminary data.</text>
</comment>
<evidence type="ECO:0000313" key="2">
    <source>
        <dbReference type="Proteomes" id="UP000198382"/>
    </source>
</evidence>
<dbReference type="Proteomes" id="UP000198382">
    <property type="component" value="Unassembled WGS sequence"/>
</dbReference>
<reference evidence="1 2" key="1">
    <citation type="submission" date="2016-11" db="EMBL/GenBank/DDBJ databases">
        <title>Whole genomes of Flavobacteriaceae.</title>
        <authorList>
            <person name="Stine C."/>
            <person name="Li C."/>
            <person name="Tadesse D."/>
        </authorList>
    </citation>
    <scope>NUCLEOTIDE SEQUENCE [LARGE SCALE GENOMIC DNA]</scope>
    <source>
        <strain evidence="1 2">DSM 15937</strain>
    </source>
</reference>
<accession>A0ABX4BUG6</accession>
<gene>
    <name evidence="1" type="ORF">B0A65_05130</name>
</gene>
<dbReference type="EMBL" id="MUGV01000010">
    <property type="protein sequence ID" value="OXA80957.1"/>
    <property type="molecule type" value="Genomic_DNA"/>
</dbReference>
<protein>
    <submittedName>
        <fullName evidence="1">Uncharacterized protein</fullName>
    </submittedName>
</protein>
<keyword evidence="2" id="KW-1185">Reference proteome</keyword>
<organism evidence="1 2">
    <name type="scientific">Flavobacterium frigidimaris</name>
    <dbReference type="NCBI Taxonomy" id="262320"/>
    <lineage>
        <taxon>Bacteria</taxon>
        <taxon>Pseudomonadati</taxon>
        <taxon>Bacteroidota</taxon>
        <taxon>Flavobacteriia</taxon>
        <taxon>Flavobacteriales</taxon>
        <taxon>Flavobacteriaceae</taxon>
        <taxon>Flavobacterium</taxon>
    </lineage>
</organism>
<evidence type="ECO:0000313" key="1">
    <source>
        <dbReference type="EMBL" id="OXA80957.1"/>
    </source>
</evidence>